<dbReference type="EMBL" id="KN847571">
    <property type="protein sequence ID" value="KIV99766.1"/>
    <property type="molecule type" value="Genomic_DNA"/>
</dbReference>
<dbReference type="InParanoid" id="A0A0D1YG63"/>
<keyword evidence="3" id="KW-1185">Reference proteome</keyword>
<gene>
    <name evidence="2" type="ORF">PV09_08572</name>
</gene>
<protein>
    <recommendedName>
        <fullName evidence="1">DSBA-like thioredoxin domain-containing protein</fullName>
    </recommendedName>
</protein>
<dbReference type="GO" id="GO:0005777">
    <property type="term" value="C:peroxisome"/>
    <property type="evidence" value="ECO:0007669"/>
    <property type="project" value="TreeGrafter"/>
</dbReference>
<dbReference type="InterPro" id="IPR001853">
    <property type="entry name" value="DSBA-like_thioredoxin_dom"/>
</dbReference>
<sequence length="176" mass="19744">MNKWLKTQPPWEVPNRVRWIENDLRRSAPYAGLEWKAGWPRDFPLRTTTGVQRALVACSLVCPDRLPEVVAALYHAFWVEKEAVQRPEISLPVIGDVVGESLAREIAQKSITIAVRDKLASNTDEALRDGACGLPWLKCTTADGSRTESFWGFDHIGQVADFLGLPAPMEDESMRN</sequence>
<dbReference type="Pfam" id="PF01323">
    <property type="entry name" value="DSBA"/>
    <property type="match status" value="1"/>
</dbReference>
<dbReference type="STRING" id="253628.A0A0D1YG63"/>
<dbReference type="Gene3D" id="3.40.30.10">
    <property type="entry name" value="Glutaredoxin"/>
    <property type="match status" value="1"/>
</dbReference>
<dbReference type="AlphaFoldDB" id="A0A0D1YG63"/>
<dbReference type="HOGENOM" id="CLU_069253_1_4_1"/>
<feature type="domain" description="DSBA-like thioredoxin" evidence="1">
    <location>
        <begin position="7"/>
        <end position="163"/>
    </location>
</feature>
<organism evidence="2 3">
    <name type="scientific">Verruconis gallopava</name>
    <dbReference type="NCBI Taxonomy" id="253628"/>
    <lineage>
        <taxon>Eukaryota</taxon>
        <taxon>Fungi</taxon>
        <taxon>Dikarya</taxon>
        <taxon>Ascomycota</taxon>
        <taxon>Pezizomycotina</taxon>
        <taxon>Dothideomycetes</taxon>
        <taxon>Pleosporomycetidae</taxon>
        <taxon>Venturiales</taxon>
        <taxon>Sympoventuriaceae</taxon>
        <taxon>Verruconis</taxon>
    </lineage>
</organism>
<proteinExistence type="predicted"/>
<dbReference type="PANTHER" id="PTHR42943">
    <property type="entry name" value="GLUTATHIONE S-TRANSFERASE KAPPA"/>
    <property type="match status" value="1"/>
</dbReference>
<dbReference type="OrthoDB" id="4664297at2759"/>
<dbReference type="SUPFAM" id="SSF52833">
    <property type="entry name" value="Thioredoxin-like"/>
    <property type="match status" value="1"/>
</dbReference>
<dbReference type="GO" id="GO:0006749">
    <property type="term" value="P:glutathione metabolic process"/>
    <property type="evidence" value="ECO:0007669"/>
    <property type="project" value="TreeGrafter"/>
</dbReference>
<dbReference type="GO" id="GO:0005739">
    <property type="term" value="C:mitochondrion"/>
    <property type="evidence" value="ECO:0007669"/>
    <property type="project" value="TreeGrafter"/>
</dbReference>
<dbReference type="GeneID" id="27316545"/>
<name>A0A0D1YG63_9PEZI</name>
<dbReference type="Proteomes" id="UP000053259">
    <property type="component" value="Unassembled WGS sequence"/>
</dbReference>
<dbReference type="InterPro" id="IPR036249">
    <property type="entry name" value="Thioredoxin-like_sf"/>
</dbReference>
<accession>A0A0D1YG63</accession>
<dbReference type="InterPro" id="IPR051924">
    <property type="entry name" value="GST_Kappa/NadH"/>
</dbReference>
<evidence type="ECO:0000259" key="1">
    <source>
        <dbReference type="Pfam" id="PF01323"/>
    </source>
</evidence>
<dbReference type="GO" id="GO:0004602">
    <property type="term" value="F:glutathione peroxidase activity"/>
    <property type="evidence" value="ECO:0007669"/>
    <property type="project" value="TreeGrafter"/>
</dbReference>
<evidence type="ECO:0000313" key="3">
    <source>
        <dbReference type="Proteomes" id="UP000053259"/>
    </source>
</evidence>
<dbReference type="GO" id="GO:0004364">
    <property type="term" value="F:glutathione transferase activity"/>
    <property type="evidence" value="ECO:0007669"/>
    <property type="project" value="TreeGrafter"/>
</dbReference>
<evidence type="ECO:0000313" key="2">
    <source>
        <dbReference type="EMBL" id="KIV99766.1"/>
    </source>
</evidence>
<dbReference type="PANTHER" id="PTHR42943:SF2">
    <property type="entry name" value="GLUTATHIONE S-TRANSFERASE KAPPA 1"/>
    <property type="match status" value="1"/>
</dbReference>
<dbReference type="RefSeq" id="XP_016209636.1">
    <property type="nucleotide sequence ID" value="XM_016362494.1"/>
</dbReference>
<reference evidence="2 3" key="1">
    <citation type="submission" date="2015-01" db="EMBL/GenBank/DDBJ databases">
        <title>The Genome Sequence of Ochroconis gallopava CBS43764.</title>
        <authorList>
            <consortium name="The Broad Institute Genomics Platform"/>
            <person name="Cuomo C."/>
            <person name="de Hoog S."/>
            <person name="Gorbushina A."/>
            <person name="Stielow B."/>
            <person name="Teixiera M."/>
            <person name="Abouelleil A."/>
            <person name="Chapman S.B."/>
            <person name="Priest M."/>
            <person name="Young S.K."/>
            <person name="Wortman J."/>
            <person name="Nusbaum C."/>
            <person name="Birren B."/>
        </authorList>
    </citation>
    <scope>NUCLEOTIDE SEQUENCE [LARGE SCALE GENOMIC DNA]</scope>
    <source>
        <strain evidence="2 3">CBS 43764</strain>
    </source>
</reference>
<dbReference type="VEuPathDB" id="FungiDB:PV09_08572"/>